<keyword evidence="3" id="KW-1185">Reference proteome</keyword>
<dbReference type="CDD" id="cd22159">
    <property type="entry name" value="F-box_AtTIR1-like"/>
    <property type="match status" value="1"/>
</dbReference>
<reference evidence="2" key="1">
    <citation type="submission" date="2022-08" db="EMBL/GenBank/DDBJ databases">
        <authorList>
            <person name="Marques A."/>
        </authorList>
    </citation>
    <scope>NUCLEOTIDE SEQUENCE</scope>
    <source>
        <strain evidence="2">RhyPub2mFocal</strain>
        <tissue evidence="2">Leaves</tissue>
    </source>
</reference>
<dbReference type="InterPro" id="IPR036047">
    <property type="entry name" value="F-box-like_dom_sf"/>
</dbReference>
<evidence type="ECO:0000259" key="1">
    <source>
        <dbReference type="Pfam" id="PF18511"/>
    </source>
</evidence>
<name>A0AAV8G227_9POAL</name>
<dbReference type="InterPro" id="IPR041567">
    <property type="entry name" value="COI1_F-box"/>
</dbReference>
<dbReference type="InterPro" id="IPR032675">
    <property type="entry name" value="LRR_dom_sf"/>
</dbReference>
<dbReference type="Pfam" id="PF18511">
    <property type="entry name" value="F-box_5"/>
    <property type="match status" value="1"/>
</dbReference>
<dbReference type="Proteomes" id="UP001140206">
    <property type="component" value="Chromosome 2"/>
</dbReference>
<dbReference type="PANTHER" id="PTHR13318">
    <property type="entry name" value="PARTNER OF PAIRED, ISOFORM B-RELATED"/>
    <property type="match status" value="1"/>
</dbReference>
<dbReference type="GO" id="GO:0031146">
    <property type="term" value="P:SCF-dependent proteasomal ubiquitin-dependent protein catabolic process"/>
    <property type="evidence" value="ECO:0007669"/>
    <property type="project" value="TreeGrafter"/>
</dbReference>
<dbReference type="SUPFAM" id="SSF81383">
    <property type="entry name" value="F-box domain"/>
    <property type="match status" value="1"/>
</dbReference>
<dbReference type="FunFam" id="1.20.1280.50:FF:000023">
    <property type="entry name" value="F-box/LRR-repeat protein 4"/>
    <property type="match status" value="1"/>
</dbReference>
<dbReference type="PANTHER" id="PTHR13318:SF148">
    <property type="entry name" value="F-BOX PROTEIN MAX2"/>
    <property type="match status" value="1"/>
</dbReference>
<dbReference type="Gene3D" id="3.80.10.10">
    <property type="entry name" value="Ribonuclease Inhibitor"/>
    <property type="match status" value="1"/>
</dbReference>
<dbReference type="InterPro" id="IPR006553">
    <property type="entry name" value="Leu-rich_rpt_Cys-con_subtyp"/>
</dbReference>
<organism evidence="2 3">
    <name type="scientific">Rhynchospora pubera</name>
    <dbReference type="NCBI Taxonomy" id="906938"/>
    <lineage>
        <taxon>Eukaryota</taxon>
        <taxon>Viridiplantae</taxon>
        <taxon>Streptophyta</taxon>
        <taxon>Embryophyta</taxon>
        <taxon>Tracheophyta</taxon>
        <taxon>Spermatophyta</taxon>
        <taxon>Magnoliopsida</taxon>
        <taxon>Liliopsida</taxon>
        <taxon>Poales</taxon>
        <taxon>Cyperaceae</taxon>
        <taxon>Cyperoideae</taxon>
        <taxon>Rhynchosporeae</taxon>
        <taxon>Rhynchospora</taxon>
    </lineage>
</organism>
<protein>
    <recommendedName>
        <fullName evidence="1">COI1 F-box domain-containing protein</fullName>
    </recommendedName>
</protein>
<proteinExistence type="predicted"/>
<evidence type="ECO:0000313" key="3">
    <source>
        <dbReference type="Proteomes" id="UP001140206"/>
    </source>
</evidence>
<accession>A0AAV8G227</accession>
<dbReference type="SMART" id="SM00367">
    <property type="entry name" value="LRR_CC"/>
    <property type="match status" value="2"/>
</dbReference>
<comment type="caution">
    <text evidence="2">The sequence shown here is derived from an EMBL/GenBank/DDBJ whole genome shotgun (WGS) entry which is preliminary data.</text>
</comment>
<dbReference type="GO" id="GO:0005634">
    <property type="term" value="C:nucleus"/>
    <property type="evidence" value="ECO:0007669"/>
    <property type="project" value="TreeGrafter"/>
</dbReference>
<gene>
    <name evidence="2" type="ORF">LUZ62_049375</name>
</gene>
<dbReference type="Gene3D" id="1.20.1280.50">
    <property type="match status" value="1"/>
</dbReference>
<sequence>MENANINHFPEHVLLRIFSLIEPTRARNAASLVSRRWYGLERLTRSSLSLRGNLITNPYPPHSFPRFPSVSSLDVSNLSPWGRVPSDTPFLVLPTLPHCFPAVTDLTLYSRDRTALISLTHHWPRLKRVKLIRWQNRPNGAHIGSDLNPLFDVCQEIEEVDLNEFYCWTEDVVEAVRSHPLVARNLTGLDLMLTNSTDGFRASELVSIVEVCPSLRRLIAPCVFHTGGVDFVSDATLHILATNCPYLTTLHLLAANDLQVNHPLAITAAGLEIVFSSLPLLTDFFLDLPHPIVEAGRLIENLGQCRASLIQNLKLGNFEGVCKGMWLHLDGVAICGGLKSLCLKRYHDVSDASLAAIGRGCTGLAKFELIGCDLVTELGIQKLAKKFEKRLRETGRQTLKDLTVLQCALISSPTLVKALEPLRDQLQRLQFNCRWTELDPNMKEVLAEGFCLWPYKSWDNLRELSLWLPAGVFPVPSN</sequence>
<evidence type="ECO:0000313" key="2">
    <source>
        <dbReference type="EMBL" id="KAJ4798129.1"/>
    </source>
</evidence>
<dbReference type="AlphaFoldDB" id="A0AAV8G227"/>
<dbReference type="EMBL" id="JAMFTS010000002">
    <property type="protein sequence ID" value="KAJ4798129.1"/>
    <property type="molecule type" value="Genomic_DNA"/>
</dbReference>
<dbReference type="GO" id="GO:0019005">
    <property type="term" value="C:SCF ubiquitin ligase complex"/>
    <property type="evidence" value="ECO:0007669"/>
    <property type="project" value="TreeGrafter"/>
</dbReference>
<feature type="domain" description="COI1 F-box" evidence="1">
    <location>
        <begin position="8"/>
        <end position="46"/>
    </location>
</feature>
<dbReference type="SUPFAM" id="SSF52047">
    <property type="entry name" value="RNI-like"/>
    <property type="match status" value="1"/>
</dbReference>